<dbReference type="GO" id="GO:0003677">
    <property type="term" value="F:DNA binding"/>
    <property type="evidence" value="ECO:0007669"/>
    <property type="project" value="UniProtKB-KW"/>
</dbReference>
<keyword evidence="2" id="KW-0238">DNA-binding</keyword>
<dbReference type="RefSeq" id="WP_038495086.1">
    <property type="nucleotide sequence ID" value="NZ_BCTH01000014.1"/>
</dbReference>
<dbReference type="OrthoDB" id="135231at2"/>
<dbReference type="PROSITE" id="PS50043">
    <property type="entry name" value="HTH_LUXR_2"/>
    <property type="match status" value="1"/>
</dbReference>
<dbReference type="InterPro" id="IPR036388">
    <property type="entry name" value="WH-like_DNA-bd_sf"/>
</dbReference>
<dbReference type="InterPro" id="IPR000792">
    <property type="entry name" value="Tscrpt_reg_LuxR_C"/>
</dbReference>
<dbReference type="eggNOG" id="COG2197">
    <property type="taxonomic scope" value="Bacteria"/>
</dbReference>
<keyword evidence="1" id="KW-0805">Transcription regulation</keyword>
<dbReference type="EMBL" id="HG322949">
    <property type="protein sequence ID" value="CDG84588.1"/>
    <property type="molecule type" value="Genomic_DNA"/>
</dbReference>
<keyword evidence="3" id="KW-0804">Transcription</keyword>
<proteinExistence type="predicted"/>
<dbReference type="CDD" id="cd06170">
    <property type="entry name" value="LuxR_C_like"/>
    <property type="match status" value="1"/>
</dbReference>
<evidence type="ECO:0000256" key="3">
    <source>
        <dbReference type="ARBA" id="ARBA00023163"/>
    </source>
</evidence>
<dbReference type="AlphaFoldDB" id="W0VB54"/>
<dbReference type="PANTHER" id="PTHR44688">
    <property type="entry name" value="DNA-BINDING TRANSCRIPTIONAL ACTIVATOR DEVR_DOSR"/>
    <property type="match status" value="1"/>
</dbReference>
<evidence type="ECO:0000313" key="6">
    <source>
        <dbReference type="Proteomes" id="UP000027604"/>
    </source>
</evidence>
<name>W0VB54_9BURK</name>
<dbReference type="Proteomes" id="UP000027604">
    <property type="component" value="Chromosome I"/>
</dbReference>
<dbReference type="Pfam" id="PF00196">
    <property type="entry name" value="GerE"/>
    <property type="match status" value="1"/>
</dbReference>
<protein>
    <submittedName>
        <fullName evidence="5">Bacterial regulatory s, luxR family protein</fullName>
    </submittedName>
</protein>
<reference evidence="5 6" key="1">
    <citation type="journal article" date="2015" name="Genome Announc.">
        <title>Genome Sequence of Mushroom Soft-Rot Pathogen Janthinobacterium agaricidamnosum.</title>
        <authorList>
            <person name="Graupner K."/>
            <person name="Lackner G."/>
            <person name="Hertweck C."/>
        </authorList>
    </citation>
    <scope>NUCLEOTIDE SEQUENCE [LARGE SCALE GENOMIC DNA]</scope>
    <source>
        <strain evidence="6">NBRC 102515 / DSM 9628</strain>
    </source>
</reference>
<dbReference type="InterPro" id="IPR016032">
    <property type="entry name" value="Sig_transdc_resp-reg_C-effctor"/>
</dbReference>
<keyword evidence="6" id="KW-1185">Reference proteome</keyword>
<dbReference type="GO" id="GO:0006355">
    <property type="term" value="P:regulation of DNA-templated transcription"/>
    <property type="evidence" value="ECO:0007669"/>
    <property type="project" value="InterPro"/>
</dbReference>
<evidence type="ECO:0000259" key="4">
    <source>
        <dbReference type="PROSITE" id="PS50043"/>
    </source>
</evidence>
<accession>W0VB54</accession>
<feature type="domain" description="HTH luxR-type" evidence="4">
    <location>
        <begin position="173"/>
        <end position="238"/>
    </location>
</feature>
<sequence length="245" mass="26674">MYILENRPLMLAPREQGYLLRVIEAAPRAGGSHDLFLWTQGEFQALLPHQIMVCLHFDGAGQVRHAACLHGGTADAALLGRLADPQRGLAPRLARHHRCSGGAAPPPALLEELRHTGLQHMMGRGSDDLPGGASFFALFGLPQAPAAQQLYLLDLLLPYLHMALLRLAGGPAAAPAMRAASVREVEILRWVKEGKSNHEIGAILGISGWTVKSHLQRIYKLLEVANRTQAVSRGIALRWFEQHAA</sequence>
<gene>
    <name evidence="5" type="ORF">GJA_3977</name>
</gene>
<evidence type="ECO:0000256" key="1">
    <source>
        <dbReference type="ARBA" id="ARBA00023015"/>
    </source>
</evidence>
<dbReference type="PATRIC" id="fig|1349767.4.peg.559"/>
<evidence type="ECO:0000256" key="2">
    <source>
        <dbReference type="ARBA" id="ARBA00023125"/>
    </source>
</evidence>
<dbReference type="SUPFAM" id="SSF46894">
    <property type="entry name" value="C-terminal effector domain of the bipartite response regulators"/>
    <property type="match status" value="1"/>
</dbReference>
<dbReference type="PANTHER" id="PTHR44688:SF16">
    <property type="entry name" value="DNA-BINDING TRANSCRIPTIONAL ACTIVATOR DEVR_DOSR"/>
    <property type="match status" value="1"/>
</dbReference>
<evidence type="ECO:0000313" key="5">
    <source>
        <dbReference type="EMBL" id="CDG84588.1"/>
    </source>
</evidence>
<dbReference type="KEGG" id="jag:GJA_3977"/>
<dbReference type="Gene3D" id="1.10.10.10">
    <property type="entry name" value="Winged helix-like DNA-binding domain superfamily/Winged helix DNA-binding domain"/>
    <property type="match status" value="1"/>
</dbReference>
<dbReference type="STRING" id="1349767.GJA_3977"/>
<dbReference type="HOGENOM" id="CLU_072786_3_0_4"/>
<dbReference type="PRINTS" id="PR00038">
    <property type="entry name" value="HTHLUXR"/>
</dbReference>
<organism evidence="5 6">
    <name type="scientific">Janthinobacterium agaricidamnosum NBRC 102515 = DSM 9628</name>
    <dbReference type="NCBI Taxonomy" id="1349767"/>
    <lineage>
        <taxon>Bacteria</taxon>
        <taxon>Pseudomonadati</taxon>
        <taxon>Pseudomonadota</taxon>
        <taxon>Betaproteobacteria</taxon>
        <taxon>Burkholderiales</taxon>
        <taxon>Oxalobacteraceae</taxon>
        <taxon>Janthinobacterium</taxon>
    </lineage>
</organism>
<dbReference type="SMART" id="SM00421">
    <property type="entry name" value="HTH_LUXR"/>
    <property type="match status" value="1"/>
</dbReference>